<feature type="domain" description="Pectinesterase inhibitor" evidence="3">
    <location>
        <begin position="27"/>
        <end position="177"/>
    </location>
</feature>
<proteinExistence type="predicted"/>
<dbReference type="OrthoDB" id="841681at2759"/>
<dbReference type="EMBL" id="JADCNM010000290">
    <property type="protein sequence ID" value="KAG0448603.1"/>
    <property type="molecule type" value="Genomic_DNA"/>
</dbReference>
<evidence type="ECO:0000313" key="4">
    <source>
        <dbReference type="EMBL" id="KAG0448603.1"/>
    </source>
</evidence>
<keyword evidence="1" id="KW-0732">Signal</keyword>
<organism evidence="4 5">
    <name type="scientific">Vanilla planifolia</name>
    <name type="common">Vanilla</name>
    <dbReference type="NCBI Taxonomy" id="51239"/>
    <lineage>
        <taxon>Eukaryota</taxon>
        <taxon>Viridiplantae</taxon>
        <taxon>Streptophyta</taxon>
        <taxon>Embryophyta</taxon>
        <taxon>Tracheophyta</taxon>
        <taxon>Spermatophyta</taxon>
        <taxon>Magnoliopsida</taxon>
        <taxon>Liliopsida</taxon>
        <taxon>Asparagales</taxon>
        <taxon>Orchidaceae</taxon>
        <taxon>Vanilloideae</taxon>
        <taxon>Vanilleae</taxon>
        <taxon>Vanilla</taxon>
    </lineage>
</organism>
<protein>
    <recommendedName>
        <fullName evidence="3">Pectinesterase inhibitor domain-containing protein</fullName>
    </recommendedName>
</protein>
<evidence type="ECO:0000256" key="2">
    <source>
        <dbReference type="SAM" id="MobiDB-lite"/>
    </source>
</evidence>
<dbReference type="Proteomes" id="UP000639772">
    <property type="component" value="Unassembled WGS sequence"/>
</dbReference>
<dbReference type="SUPFAM" id="SSF101148">
    <property type="entry name" value="Plant invertase/pectin methylesterase inhibitor"/>
    <property type="match status" value="1"/>
</dbReference>
<name>A0A835P9W6_VANPL</name>
<sequence>MAPATALTSFSPSSFSPASTATTTTAPGPQLIRAACANVAPDQDLCFSSISSHPASAQADLRQLAAIAVRAADEKVADTAAFLSTLPASVTNSGAATDPVTDQCVNDCMELYVDASELLDMCAAAVDDERDADAANWMEAALSDVASCESGCGAVTTAEMAKRKPRAKKQLNIGLSLRSFILSGKHVTRE</sequence>
<dbReference type="Pfam" id="PF04043">
    <property type="entry name" value="PMEI"/>
    <property type="match status" value="1"/>
</dbReference>
<dbReference type="InterPro" id="IPR006501">
    <property type="entry name" value="Pectinesterase_inhib_dom"/>
</dbReference>
<dbReference type="PANTHER" id="PTHR31080:SF296">
    <property type="entry name" value="OS05G0360900 PROTEIN"/>
    <property type="match status" value="1"/>
</dbReference>
<accession>A0A835P9W6</accession>
<dbReference type="PANTHER" id="PTHR31080">
    <property type="entry name" value="PECTINESTERASE INHIBITOR-LIKE"/>
    <property type="match status" value="1"/>
</dbReference>
<dbReference type="InterPro" id="IPR035513">
    <property type="entry name" value="Invertase/methylesterase_inhib"/>
</dbReference>
<dbReference type="GO" id="GO:0004857">
    <property type="term" value="F:enzyme inhibitor activity"/>
    <property type="evidence" value="ECO:0007669"/>
    <property type="project" value="InterPro"/>
</dbReference>
<evidence type="ECO:0000313" key="5">
    <source>
        <dbReference type="Proteomes" id="UP000639772"/>
    </source>
</evidence>
<dbReference type="NCBIfam" id="TIGR01614">
    <property type="entry name" value="PME_inhib"/>
    <property type="match status" value="1"/>
</dbReference>
<comment type="caution">
    <text evidence="4">The sequence shown here is derived from an EMBL/GenBank/DDBJ whole genome shotgun (WGS) entry which is preliminary data.</text>
</comment>
<evidence type="ECO:0000256" key="1">
    <source>
        <dbReference type="ARBA" id="ARBA00022729"/>
    </source>
</evidence>
<feature type="region of interest" description="Disordered" evidence="2">
    <location>
        <begin position="1"/>
        <end position="24"/>
    </location>
</feature>
<reference evidence="4 5" key="1">
    <citation type="journal article" date="2020" name="Nat. Food">
        <title>A phased Vanilla planifolia genome enables genetic improvement of flavour and production.</title>
        <authorList>
            <person name="Hasing T."/>
            <person name="Tang H."/>
            <person name="Brym M."/>
            <person name="Khazi F."/>
            <person name="Huang T."/>
            <person name="Chambers A.H."/>
        </authorList>
    </citation>
    <scope>NUCLEOTIDE SEQUENCE [LARGE SCALE GENOMIC DNA]</scope>
    <source>
        <tissue evidence="4">Leaf</tissue>
    </source>
</reference>
<evidence type="ECO:0000259" key="3">
    <source>
        <dbReference type="SMART" id="SM00856"/>
    </source>
</evidence>
<dbReference type="InterPro" id="IPR051955">
    <property type="entry name" value="PME_Inhibitor"/>
</dbReference>
<dbReference type="SMART" id="SM00856">
    <property type="entry name" value="PMEI"/>
    <property type="match status" value="1"/>
</dbReference>
<dbReference type="Gene3D" id="1.20.140.40">
    <property type="entry name" value="Invertase/pectin methylesterase inhibitor family protein"/>
    <property type="match status" value="1"/>
</dbReference>
<gene>
    <name evidence="4" type="ORF">HPP92_027751</name>
</gene>
<dbReference type="AlphaFoldDB" id="A0A835P9W6"/>